<protein>
    <recommendedName>
        <fullName evidence="6">Flagellar secretion chaperone FliS</fullName>
    </recommendedName>
</protein>
<name>H7EMZ3_9SPIR</name>
<dbReference type="InterPro" id="IPR036584">
    <property type="entry name" value="FliS_sf"/>
</dbReference>
<accession>H7EMZ3</accession>
<dbReference type="Pfam" id="PF02561">
    <property type="entry name" value="FliS"/>
    <property type="match status" value="1"/>
</dbReference>
<dbReference type="GO" id="GO:0005829">
    <property type="term" value="C:cytosol"/>
    <property type="evidence" value="ECO:0007669"/>
    <property type="project" value="UniProtKB-SubCell"/>
</dbReference>
<dbReference type="NCBIfam" id="TIGR00208">
    <property type="entry name" value="fliS"/>
    <property type="match status" value="1"/>
</dbReference>
<proteinExistence type="inferred from homology"/>
<dbReference type="Gene3D" id="1.20.120.340">
    <property type="entry name" value="Flagellar protein FliS"/>
    <property type="match status" value="1"/>
</dbReference>
<dbReference type="EMBL" id="AGRW01000052">
    <property type="protein sequence ID" value="EIC01057.1"/>
    <property type="molecule type" value="Genomic_DNA"/>
</dbReference>
<evidence type="ECO:0000256" key="4">
    <source>
        <dbReference type="ARBA" id="ARBA00022795"/>
    </source>
</evidence>
<keyword evidence="8" id="KW-1185">Reference proteome</keyword>
<dbReference type="STRING" id="907348.TresaDRAFT_0882"/>
<dbReference type="GO" id="GO:0044780">
    <property type="term" value="P:bacterial-type flagellum assembly"/>
    <property type="evidence" value="ECO:0007669"/>
    <property type="project" value="InterPro"/>
</dbReference>
<keyword evidence="7" id="KW-0282">Flagellum</keyword>
<keyword evidence="5" id="KW-0143">Chaperone</keyword>
<evidence type="ECO:0000256" key="2">
    <source>
        <dbReference type="ARBA" id="ARBA00008787"/>
    </source>
</evidence>
<dbReference type="SUPFAM" id="SSF101116">
    <property type="entry name" value="Flagellar export chaperone FliS"/>
    <property type="match status" value="1"/>
</dbReference>
<evidence type="ECO:0000313" key="8">
    <source>
        <dbReference type="Proteomes" id="UP000003571"/>
    </source>
</evidence>
<dbReference type="PATRIC" id="fig|907348.3.peg.2301"/>
<dbReference type="PANTHER" id="PTHR34773:SF1">
    <property type="entry name" value="FLAGELLAR SECRETION CHAPERONE FLIS"/>
    <property type="match status" value="1"/>
</dbReference>
<dbReference type="RefSeq" id="WP_002705798.1">
    <property type="nucleotide sequence ID" value="NZ_AGRW01000052.1"/>
</dbReference>
<gene>
    <name evidence="7" type="ORF">TresaDRAFT_0882</name>
</gene>
<keyword evidence="4 6" id="KW-1005">Bacterial flagellum biogenesis</keyword>
<dbReference type="InterPro" id="IPR003713">
    <property type="entry name" value="FliS"/>
</dbReference>
<dbReference type="OrthoDB" id="1524959at2"/>
<dbReference type="eggNOG" id="COG1516">
    <property type="taxonomic scope" value="Bacteria"/>
</dbReference>
<organism evidence="7 8">
    <name type="scientific">Treponema saccharophilum DSM 2985</name>
    <dbReference type="NCBI Taxonomy" id="907348"/>
    <lineage>
        <taxon>Bacteria</taxon>
        <taxon>Pseudomonadati</taxon>
        <taxon>Spirochaetota</taxon>
        <taxon>Spirochaetia</taxon>
        <taxon>Spirochaetales</taxon>
        <taxon>Treponemataceae</taxon>
        <taxon>Treponema</taxon>
    </lineage>
</organism>
<evidence type="ECO:0000256" key="3">
    <source>
        <dbReference type="ARBA" id="ARBA00022490"/>
    </source>
</evidence>
<dbReference type="PANTHER" id="PTHR34773">
    <property type="entry name" value="FLAGELLAR SECRETION CHAPERONE FLIS"/>
    <property type="match status" value="1"/>
</dbReference>
<keyword evidence="7" id="KW-0966">Cell projection</keyword>
<dbReference type="AlphaFoldDB" id="H7EMZ3"/>
<comment type="subcellular location">
    <subcellularLocation>
        <location evidence="1 6">Cytoplasm</location>
        <location evidence="1 6">Cytosol</location>
    </subcellularLocation>
</comment>
<reference evidence="7 8" key="1">
    <citation type="submission" date="2011-09" db="EMBL/GenBank/DDBJ databases">
        <title>The draft genome of Treponema saccharophilum DSM 2985.</title>
        <authorList>
            <consortium name="US DOE Joint Genome Institute (JGI-PGF)"/>
            <person name="Lucas S."/>
            <person name="Copeland A."/>
            <person name="Lapidus A."/>
            <person name="Glavina del Rio T."/>
            <person name="Dalin E."/>
            <person name="Tice H."/>
            <person name="Bruce D."/>
            <person name="Goodwin L."/>
            <person name="Pitluck S."/>
            <person name="Peters L."/>
            <person name="Kyrpides N."/>
            <person name="Mavromatis K."/>
            <person name="Ivanova N."/>
            <person name="Markowitz V."/>
            <person name="Cheng J.-F."/>
            <person name="Hugenholtz P."/>
            <person name="Woyke T."/>
            <person name="Wu D."/>
            <person name="Gronow S."/>
            <person name="Wellnitz S."/>
            <person name="Brambilla E."/>
            <person name="Klenk H.-P."/>
            <person name="Eisen J.A."/>
        </authorList>
    </citation>
    <scope>NUCLEOTIDE SEQUENCE [LARGE SCALE GENOMIC DNA]</scope>
    <source>
        <strain evidence="7 8">DSM 2985</strain>
    </source>
</reference>
<dbReference type="GO" id="GO:0071973">
    <property type="term" value="P:bacterial-type flagellum-dependent cell motility"/>
    <property type="evidence" value="ECO:0007669"/>
    <property type="project" value="TreeGrafter"/>
</dbReference>
<dbReference type="CDD" id="cd16098">
    <property type="entry name" value="FliS"/>
    <property type="match status" value="1"/>
</dbReference>
<keyword evidence="7" id="KW-0969">Cilium</keyword>
<keyword evidence="3 6" id="KW-0963">Cytoplasm</keyword>
<dbReference type="PIRSF" id="PIRSF039090">
    <property type="entry name" value="Flis"/>
    <property type="match status" value="1"/>
</dbReference>
<evidence type="ECO:0000313" key="7">
    <source>
        <dbReference type="EMBL" id="EIC01057.1"/>
    </source>
</evidence>
<evidence type="ECO:0000256" key="5">
    <source>
        <dbReference type="ARBA" id="ARBA00023186"/>
    </source>
</evidence>
<comment type="similarity">
    <text evidence="2 6">Belongs to the FliS family.</text>
</comment>
<evidence type="ECO:0000256" key="1">
    <source>
        <dbReference type="ARBA" id="ARBA00004514"/>
    </source>
</evidence>
<evidence type="ECO:0000256" key="6">
    <source>
        <dbReference type="PIRNR" id="PIRNR039090"/>
    </source>
</evidence>
<sequence length="145" mass="15733">MPFGTRNPYAAYQSTGIKTASQGSLVVMLYRGAVKELTAADACFGADGKIAAPLIEKYGKHVLKAQEIIGELQASLNMDVGDISNNLMSLYIYFNHELTTASINKDRKKLQFVLDMMRQLTGAWETAATTTTATNIAQPVVNIQG</sequence>
<comment type="caution">
    <text evidence="7">The sequence shown here is derived from an EMBL/GenBank/DDBJ whole genome shotgun (WGS) entry which is preliminary data.</text>
</comment>
<dbReference type="Proteomes" id="UP000003571">
    <property type="component" value="Unassembled WGS sequence"/>
</dbReference>